<dbReference type="GO" id="GO:0003725">
    <property type="term" value="F:double-stranded RNA binding"/>
    <property type="evidence" value="ECO:0007669"/>
    <property type="project" value="TreeGrafter"/>
</dbReference>
<dbReference type="InterPro" id="IPR044475">
    <property type="entry name" value="STAU1_DSRM_3"/>
</dbReference>
<dbReference type="Proteomes" id="UP000472274">
    <property type="component" value="Unplaced"/>
</dbReference>
<keyword evidence="1" id="KW-0677">Repeat</keyword>
<feature type="domain" description="DRBM" evidence="5">
    <location>
        <begin position="267"/>
        <end position="334"/>
    </location>
</feature>
<dbReference type="GO" id="GO:0008298">
    <property type="term" value="P:intracellular mRNA localization"/>
    <property type="evidence" value="ECO:0007669"/>
    <property type="project" value="TreeGrafter"/>
</dbReference>
<protein>
    <submittedName>
        <fullName evidence="6">Staufen double-stranded RNA binding protein 1</fullName>
    </submittedName>
</protein>
<dbReference type="GO" id="GO:0003729">
    <property type="term" value="F:mRNA binding"/>
    <property type="evidence" value="ECO:0007669"/>
    <property type="project" value="TreeGrafter"/>
</dbReference>
<dbReference type="Gene3D" id="6.10.250.1360">
    <property type="match status" value="1"/>
</dbReference>
<organism evidence="6 7">
    <name type="scientific">Terrapene triunguis</name>
    <name type="common">Three-toed box turtle</name>
    <dbReference type="NCBI Taxonomy" id="2587831"/>
    <lineage>
        <taxon>Eukaryota</taxon>
        <taxon>Metazoa</taxon>
        <taxon>Chordata</taxon>
        <taxon>Craniata</taxon>
        <taxon>Vertebrata</taxon>
        <taxon>Euteleostomi</taxon>
        <taxon>Archelosauria</taxon>
        <taxon>Testudinata</taxon>
        <taxon>Testudines</taxon>
        <taxon>Cryptodira</taxon>
        <taxon>Durocryptodira</taxon>
        <taxon>Testudinoidea</taxon>
        <taxon>Emydidae</taxon>
        <taxon>Terrapene</taxon>
    </lineage>
</organism>
<keyword evidence="2 3" id="KW-0694">RNA-binding</keyword>
<dbReference type="CDD" id="cd19881">
    <property type="entry name" value="DSRM_STAU1_rpt2"/>
    <property type="match status" value="1"/>
</dbReference>
<reference evidence="6" key="2">
    <citation type="submission" date="2025-09" db="UniProtKB">
        <authorList>
            <consortium name="Ensembl"/>
        </authorList>
    </citation>
    <scope>IDENTIFICATION</scope>
</reference>
<evidence type="ECO:0000256" key="2">
    <source>
        <dbReference type="ARBA" id="ARBA00022884"/>
    </source>
</evidence>
<feature type="compositionally biased region" description="Basic and acidic residues" evidence="4">
    <location>
        <begin position="449"/>
        <end position="467"/>
    </location>
</feature>
<dbReference type="Ensembl" id="ENSTMTT00000003148.1">
    <property type="protein sequence ID" value="ENSTMTP00000003031.1"/>
    <property type="gene ID" value="ENSTMTG00000002210.1"/>
</dbReference>
<evidence type="ECO:0000259" key="5">
    <source>
        <dbReference type="PROSITE" id="PS50137"/>
    </source>
</evidence>
<dbReference type="Pfam" id="PF16482">
    <property type="entry name" value="Staufen_C"/>
    <property type="match status" value="1"/>
</dbReference>
<dbReference type="GO" id="GO:0005829">
    <property type="term" value="C:cytosol"/>
    <property type="evidence" value="ECO:0007669"/>
    <property type="project" value="Ensembl"/>
</dbReference>
<dbReference type="GO" id="GO:0005886">
    <property type="term" value="C:plasma membrane"/>
    <property type="evidence" value="ECO:0007669"/>
    <property type="project" value="Ensembl"/>
</dbReference>
<evidence type="ECO:0000256" key="3">
    <source>
        <dbReference type="PROSITE-ProRule" id="PRU00266"/>
    </source>
</evidence>
<dbReference type="GO" id="GO:0046726">
    <property type="term" value="P:positive regulation by virus of viral protein levels in host cell"/>
    <property type="evidence" value="ECO:0007669"/>
    <property type="project" value="Ensembl"/>
</dbReference>
<dbReference type="GO" id="GO:0032991">
    <property type="term" value="C:protein-containing complex"/>
    <property type="evidence" value="ECO:0007669"/>
    <property type="project" value="UniProtKB-ARBA"/>
</dbReference>
<evidence type="ECO:0000256" key="1">
    <source>
        <dbReference type="ARBA" id="ARBA00022737"/>
    </source>
</evidence>
<dbReference type="Gene3D" id="3.30.160.20">
    <property type="match status" value="5"/>
</dbReference>
<evidence type="ECO:0000256" key="4">
    <source>
        <dbReference type="SAM" id="MobiDB-lite"/>
    </source>
</evidence>
<dbReference type="AlphaFoldDB" id="A0A674I145"/>
<feature type="compositionally biased region" description="Low complexity" evidence="4">
    <location>
        <begin position="29"/>
        <end position="44"/>
    </location>
</feature>
<dbReference type="GO" id="GO:0010494">
    <property type="term" value="C:cytoplasmic stress granule"/>
    <property type="evidence" value="ECO:0007669"/>
    <property type="project" value="TreeGrafter"/>
</dbReference>
<dbReference type="GO" id="GO:0098964">
    <property type="term" value="P:anterograde dendritic transport of messenger ribonucleoprotein complex"/>
    <property type="evidence" value="ECO:0007669"/>
    <property type="project" value="TreeGrafter"/>
</dbReference>
<dbReference type="GO" id="GO:0045070">
    <property type="term" value="P:positive regulation of viral genome replication"/>
    <property type="evidence" value="ECO:0007669"/>
    <property type="project" value="Ensembl"/>
</dbReference>
<dbReference type="InterPro" id="IPR032478">
    <property type="entry name" value="Staufen_C"/>
</dbReference>
<dbReference type="Pfam" id="PF00035">
    <property type="entry name" value="dsrm"/>
    <property type="match status" value="4"/>
</dbReference>
<feature type="region of interest" description="Disordered" evidence="4">
    <location>
        <begin position="660"/>
        <end position="683"/>
    </location>
</feature>
<evidence type="ECO:0000313" key="6">
    <source>
        <dbReference type="Ensembl" id="ENSTMTP00000003031.1"/>
    </source>
</evidence>
<proteinExistence type="predicted"/>
<feature type="region of interest" description="Disordered" evidence="4">
    <location>
        <begin position="29"/>
        <end position="56"/>
    </location>
</feature>
<dbReference type="PANTHER" id="PTHR46054">
    <property type="entry name" value="MATERNAL EFFECT PROTEIN STAUFEN"/>
    <property type="match status" value="1"/>
</dbReference>
<sequence length="683" mass="74721">MQVNMSQVQIQNPSAALSGSQILNKNQSLSQPLSIPSTTSSLPSENAGRPLQNSALPSASVTSTSAAAGKHVNECLYFSALFCGLIQQVHSSMFPLGGHVFTVQLTLGDQHWEAEGTSIKKAQHAAAAKALEGTKFPKPTARPSRSEGKNPDSVTPTVELNALCMKLGKKPMYKPIDPYTGMRSTYNYNMRGGAYPPRYFYPFPVGPLLYQVELSIGGQQFHGKGRTRQAAKHDAAAKALKILQNEPLPEKPEVNGKESDDENLNKSEISQVFEIALKRNLPVNFEVTKESGPPHMKSFVTKVFVGEFMGEGEGKSKKISKKNAAIAVLEELKKLPPLPMVEKMKPRIKKKTKSIVKLQTSPEYGQGMNPISRLAQIQQAKKEKEPEYMLITERGLPRRREFVMQVKVGMHTAEGMGTNKKVAKRNAAENMLELLGFKVPQPQPPKPALKTEEKTPVKKPGDGRKVTFFEPGTEETSASNKDDEFRMPYLSHQQLPAGILPMVPEVAQAVGANQGHHTKEFNRAAPNPAKATVTAMIARELLYGGTSPTAETILKNNNSPGYVPHGPLTRPSEQLDYLSSVQGIQVEYKDFPKNNKNEFVSLINCSSQPPLISHGIGKDVESCHDMAALNILKLLSELDQQSTEMPRQGNGPMSVCVKQEMESDPLLKPANSNTLGQTLDSTA</sequence>
<feature type="region of interest" description="Disordered" evidence="4">
    <location>
        <begin position="438"/>
        <end position="480"/>
    </location>
</feature>
<dbReference type="CDD" id="cd19883">
    <property type="entry name" value="DSRM_STAU1_rpt3"/>
    <property type="match status" value="1"/>
</dbReference>
<feature type="domain" description="DRBM" evidence="5">
    <location>
        <begin position="369"/>
        <end position="437"/>
    </location>
</feature>
<dbReference type="GO" id="GO:0035418">
    <property type="term" value="P:protein localization to synapse"/>
    <property type="evidence" value="ECO:0007669"/>
    <property type="project" value="TreeGrafter"/>
</dbReference>
<feature type="domain" description="DRBM" evidence="5">
    <location>
        <begin position="155"/>
        <end position="245"/>
    </location>
</feature>
<dbReference type="SMART" id="SM00358">
    <property type="entry name" value="DSRM"/>
    <property type="match status" value="4"/>
</dbReference>
<accession>A0A674I145</accession>
<dbReference type="GO" id="GO:0007281">
    <property type="term" value="P:germ cell development"/>
    <property type="evidence" value="ECO:0007669"/>
    <property type="project" value="TreeGrafter"/>
</dbReference>
<feature type="compositionally biased region" description="Basic and acidic residues" evidence="4">
    <location>
        <begin position="248"/>
        <end position="258"/>
    </location>
</feature>
<name>A0A674I145_9SAUR</name>
<dbReference type="InParanoid" id="A0A674I145"/>
<dbReference type="GO" id="GO:0043025">
    <property type="term" value="C:neuronal cell body"/>
    <property type="evidence" value="ECO:0007669"/>
    <property type="project" value="TreeGrafter"/>
</dbReference>
<dbReference type="PANTHER" id="PTHR46054:SF2">
    <property type="entry name" value="DOUBLE-STRANDED RNA-BINDING PROTEIN STAUFEN HOMOLOG 1"/>
    <property type="match status" value="1"/>
</dbReference>
<feature type="region of interest" description="Disordered" evidence="4">
    <location>
        <begin position="244"/>
        <end position="263"/>
    </location>
</feature>
<feature type="region of interest" description="Disordered" evidence="4">
    <location>
        <begin position="130"/>
        <end position="155"/>
    </location>
</feature>
<keyword evidence="7" id="KW-1185">Reference proteome</keyword>
<dbReference type="GO" id="GO:0032839">
    <property type="term" value="C:dendrite cytoplasm"/>
    <property type="evidence" value="ECO:0007669"/>
    <property type="project" value="GOC"/>
</dbReference>
<dbReference type="CDD" id="cd19887">
    <property type="entry name" value="DSRM_STAU1_rpt5"/>
    <property type="match status" value="1"/>
</dbReference>
<dbReference type="InterPro" id="IPR051740">
    <property type="entry name" value="DRBM-containing_protein"/>
</dbReference>
<dbReference type="GO" id="GO:0005791">
    <property type="term" value="C:rough endoplasmic reticulum"/>
    <property type="evidence" value="ECO:0007669"/>
    <property type="project" value="UniProtKB-SubCell"/>
</dbReference>
<feature type="compositionally biased region" description="Polar residues" evidence="4">
    <location>
        <begin position="670"/>
        <end position="683"/>
    </location>
</feature>
<dbReference type="InterPro" id="IPR014720">
    <property type="entry name" value="dsRBD_dom"/>
</dbReference>
<dbReference type="CDD" id="cd19885">
    <property type="entry name" value="DSRM_STAU1_rpt4"/>
    <property type="match status" value="1"/>
</dbReference>
<dbReference type="PROSITE" id="PS50137">
    <property type="entry name" value="DS_RBD"/>
    <property type="match status" value="3"/>
</dbReference>
<evidence type="ECO:0000313" key="7">
    <source>
        <dbReference type="Proteomes" id="UP000472274"/>
    </source>
</evidence>
<reference evidence="6" key="1">
    <citation type="submission" date="2025-08" db="UniProtKB">
        <authorList>
            <consortium name="Ensembl"/>
        </authorList>
    </citation>
    <scope>IDENTIFICATION</scope>
</reference>
<gene>
    <name evidence="6" type="primary">STAU1</name>
</gene>
<dbReference type="SUPFAM" id="SSF54768">
    <property type="entry name" value="dsRNA-binding domain-like"/>
    <property type="match status" value="4"/>
</dbReference>
<dbReference type="GeneTree" id="ENSGT00940000157304"/>